<keyword evidence="2" id="KW-1185">Reference proteome</keyword>
<reference evidence="1" key="1">
    <citation type="submission" date="2021-06" db="EMBL/GenBank/DDBJ databases">
        <authorList>
            <person name="Kallberg Y."/>
            <person name="Tangrot J."/>
            <person name="Rosling A."/>
        </authorList>
    </citation>
    <scope>NUCLEOTIDE SEQUENCE</scope>
    <source>
        <strain evidence="1">CL551</strain>
    </source>
</reference>
<dbReference type="EMBL" id="CAJVPV010021847">
    <property type="protein sequence ID" value="CAG8719144.1"/>
    <property type="molecule type" value="Genomic_DNA"/>
</dbReference>
<dbReference type="GO" id="GO:0003676">
    <property type="term" value="F:nucleic acid binding"/>
    <property type="evidence" value="ECO:0007669"/>
    <property type="project" value="InterPro"/>
</dbReference>
<dbReference type="OrthoDB" id="2417635at2759"/>
<evidence type="ECO:0000313" key="2">
    <source>
        <dbReference type="Proteomes" id="UP000789342"/>
    </source>
</evidence>
<dbReference type="InterPro" id="IPR036397">
    <property type="entry name" value="RNaseH_sf"/>
</dbReference>
<dbReference type="Proteomes" id="UP000789342">
    <property type="component" value="Unassembled WGS sequence"/>
</dbReference>
<evidence type="ECO:0000313" key="1">
    <source>
        <dbReference type="EMBL" id="CAG8719144.1"/>
    </source>
</evidence>
<sequence length="91" mass="10492">FRTTASVHVWHKTNEKYNHDCIAGTVSKKKTKMNMQFHHLNQMFLHQNGLFQQDNALVHKAKVVQAELIKANVEILSWPSRSPGLNPMKNV</sequence>
<proteinExistence type="predicted"/>
<organism evidence="1 2">
    <name type="scientific">Acaulospora morrowiae</name>
    <dbReference type="NCBI Taxonomy" id="94023"/>
    <lineage>
        <taxon>Eukaryota</taxon>
        <taxon>Fungi</taxon>
        <taxon>Fungi incertae sedis</taxon>
        <taxon>Mucoromycota</taxon>
        <taxon>Glomeromycotina</taxon>
        <taxon>Glomeromycetes</taxon>
        <taxon>Diversisporales</taxon>
        <taxon>Acaulosporaceae</taxon>
        <taxon>Acaulospora</taxon>
    </lineage>
</organism>
<gene>
    <name evidence="1" type="ORF">AMORRO_LOCUS13220</name>
</gene>
<comment type="caution">
    <text evidence="1">The sequence shown here is derived from an EMBL/GenBank/DDBJ whole genome shotgun (WGS) entry which is preliminary data.</text>
</comment>
<name>A0A9N9NBQ5_9GLOM</name>
<dbReference type="AlphaFoldDB" id="A0A9N9NBQ5"/>
<dbReference type="Gene3D" id="3.30.420.10">
    <property type="entry name" value="Ribonuclease H-like superfamily/Ribonuclease H"/>
    <property type="match status" value="1"/>
</dbReference>
<accession>A0A9N9NBQ5</accession>
<protein>
    <submittedName>
        <fullName evidence="1">3347_t:CDS:1</fullName>
    </submittedName>
</protein>
<feature type="non-terminal residue" evidence="1">
    <location>
        <position position="91"/>
    </location>
</feature>